<feature type="chain" id="PRO_5030878168" evidence="1">
    <location>
        <begin position="24"/>
        <end position="122"/>
    </location>
</feature>
<evidence type="ECO:0000259" key="2">
    <source>
        <dbReference type="SMART" id="SM00429"/>
    </source>
</evidence>
<dbReference type="Gene3D" id="2.60.40.10">
    <property type="entry name" value="Immunoglobulins"/>
    <property type="match status" value="1"/>
</dbReference>
<feature type="domain" description="IPT/TIG" evidence="2">
    <location>
        <begin position="28"/>
        <end position="108"/>
    </location>
</feature>
<keyword evidence="4" id="KW-1185">Reference proteome</keyword>
<keyword evidence="3" id="KW-0378">Hydrolase</keyword>
<dbReference type="SMART" id="SM00429">
    <property type="entry name" value="IPT"/>
    <property type="match status" value="1"/>
</dbReference>
<accession>A0A7T1F2F7</accession>
<evidence type="ECO:0000313" key="3">
    <source>
        <dbReference type="EMBL" id="QPM67240.1"/>
    </source>
</evidence>
<feature type="signal peptide" evidence="1">
    <location>
        <begin position="1"/>
        <end position="23"/>
    </location>
</feature>
<dbReference type="PROSITE" id="PS51257">
    <property type="entry name" value="PROKAR_LIPOPROTEIN"/>
    <property type="match status" value="1"/>
</dbReference>
<reference evidence="3 4" key="1">
    <citation type="journal article" date="2021" name="Nat. Commun.">
        <title>Isolation of a member of the candidate phylum Atribacteria reveals a unique cell membrane structure.</title>
        <authorList>
            <person name="Taiki K."/>
            <person name="Nobu M.K."/>
            <person name="Kusada H."/>
            <person name="Meng X.-Y."/>
            <person name="Hosoki N."/>
            <person name="Uematsu K."/>
            <person name="Yoshioka H."/>
            <person name="Kamagata Y."/>
            <person name="Tamaki H."/>
        </authorList>
    </citation>
    <scope>NUCLEOTIDE SEQUENCE [LARGE SCALE GENOMIC DNA]</scope>
    <source>
        <strain evidence="3 4">RT761</strain>
    </source>
</reference>
<dbReference type="RefSeq" id="WP_218112457.1">
    <property type="nucleotide sequence ID" value="NZ_CP065383.1"/>
</dbReference>
<organism evidence="3 4">
    <name type="scientific">Atribacter laminatus</name>
    <dbReference type="NCBI Taxonomy" id="2847778"/>
    <lineage>
        <taxon>Bacteria</taxon>
        <taxon>Pseudomonadati</taxon>
        <taxon>Atribacterota</taxon>
        <taxon>Atribacteria</taxon>
        <taxon>Atribacterales</taxon>
        <taxon>Atribacteraceae</taxon>
        <taxon>Atribacter</taxon>
    </lineage>
</organism>
<evidence type="ECO:0000256" key="1">
    <source>
        <dbReference type="SAM" id="SignalP"/>
    </source>
</evidence>
<dbReference type="KEGG" id="alam:RT761_00439"/>
<dbReference type="EMBL" id="CP065383">
    <property type="protein sequence ID" value="QPM67240.1"/>
    <property type="molecule type" value="Genomic_DNA"/>
</dbReference>
<dbReference type="InterPro" id="IPR014756">
    <property type="entry name" value="Ig_E-set"/>
</dbReference>
<dbReference type="InterPro" id="IPR013783">
    <property type="entry name" value="Ig-like_fold"/>
</dbReference>
<dbReference type="EC" id="3.2.1.133" evidence="3"/>
<dbReference type="InterPro" id="IPR002909">
    <property type="entry name" value="IPT_dom"/>
</dbReference>
<protein>
    <submittedName>
        <fullName evidence="3">Maltogenic alpha-amylase</fullName>
        <ecNumber evidence="3">3.2.1.133</ecNumber>
    </submittedName>
</protein>
<dbReference type="SUPFAM" id="SSF81296">
    <property type="entry name" value="E set domains"/>
    <property type="match status" value="1"/>
</dbReference>
<evidence type="ECO:0000313" key="4">
    <source>
        <dbReference type="Proteomes" id="UP000594463"/>
    </source>
</evidence>
<dbReference type="Pfam" id="PF01833">
    <property type="entry name" value="TIG"/>
    <property type="match status" value="1"/>
</dbReference>
<dbReference type="GO" id="GO:0043897">
    <property type="term" value="F:glucan 1,4-alpha-maltohydrolase activity"/>
    <property type="evidence" value="ECO:0007669"/>
    <property type="project" value="UniProtKB-EC"/>
</dbReference>
<dbReference type="AlphaFoldDB" id="A0A7T1F2F7"/>
<dbReference type="Proteomes" id="UP000594463">
    <property type="component" value="Chromosome"/>
</dbReference>
<keyword evidence="1" id="KW-0732">Signal</keyword>
<keyword evidence="3" id="KW-0326">Glycosidase</keyword>
<proteinExistence type="predicted"/>
<sequence>MKIYIPIGILVLLLLVGCTNTPAPTPVPLTITDLSSQCGVVGETIIITGTSFGDTQGSSVVTFNGVPATVNSWTNTQIEVLVPSGAITGDVVVRVNGINSNGIRFTIPCYGPMQGMIVDQIK</sequence>
<name>A0A7T1F2F7_ATRLM</name>
<gene>
    <name evidence="3" type="primary">amyM_2</name>
    <name evidence="3" type="ORF">RT761_00439</name>
</gene>